<dbReference type="FunFam" id="1.10.630.10:FF:000062">
    <property type="entry name" value="Ent-kaurene oxidase 2"/>
    <property type="match status" value="1"/>
</dbReference>
<dbReference type="InterPro" id="IPR002401">
    <property type="entry name" value="Cyt_P450_E_grp-I"/>
</dbReference>
<evidence type="ECO:0000256" key="8">
    <source>
        <dbReference type="ARBA" id="ARBA00023002"/>
    </source>
</evidence>
<dbReference type="GO" id="GO:0005506">
    <property type="term" value="F:iron ion binding"/>
    <property type="evidence" value="ECO:0007669"/>
    <property type="project" value="InterPro"/>
</dbReference>
<dbReference type="GO" id="GO:0009686">
    <property type="term" value="P:gibberellin biosynthetic process"/>
    <property type="evidence" value="ECO:0007669"/>
    <property type="project" value="InterPro"/>
</dbReference>
<evidence type="ECO:0000256" key="6">
    <source>
        <dbReference type="ARBA" id="ARBA00022723"/>
    </source>
</evidence>
<reference evidence="14 15" key="1">
    <citation type="submission" date="2024-01" db="EMBL/GenBank/DDBJ databases">
        <title>Genome assemblies of Stephania.</title>
        <authorList>
            <person name="Yang L."/>
        </authorList>
    </citation>
    <scope>NUCLEOTIDE SEQUENCE [LARGE SCALE GENOMIC DNA]</scope>
    <source>
        <strain evidence="14">JXDWG</strain>
        <tissue evidence="14">Leaf</tissue>
    </source>
</reference>
<accession>A0AAP0Q2I3</accession>
<dbReference type="SUPFAM" id="SSF48264">
    <property type="entry name" value="Cytochrome P450"/>
    <property type="match status" value="1"/>
</dbReference>
<dbReference type="GO" id="GO:0020037">
    <property type="term" value="F:heme binding"/>
    <property type="evidence" value="ECO:0007669"/>
    <property type="project" value="InterPro"/>
</dbReference>
<dbReference type="GO" id="GO:0044550">
    <property type="term" value="P:secondary metabolite biosynthetic process"/>
    <property type="evidence" value="ECO:0007669"/>
    <property type="project" value="UniProtKB-ARBA"/>
</dbReference>
<keyword evidence="9 12" id="KW-0408">Iron</keyword>
<dbReference type="Proteomes" id="UP001419268">
    <property type="component" value="Unassembled WGS sequence"/>
</dbReference>
<proteinExistence type="inferred from homology"/>
<evidence type="ECO:0008006" key="16">
    <source>
        <dbReference type="Google" id="ProtNLM"/>
    </source>
</evidence>
<evidence type="ECO:0000256" key="2">
    <source>
        <dbReference type="ARBA" id="ARBA00004167"/>
    </source>
</evidence>
<keyword evidence="7" id="KW-1133">Transmembrane helix</keyword>
<dbReference type="GO" id="GO:0010241">
    <property type="term" value="P:ent-kaurene oxidation to kaurenoic acid"/>
    <property type="evidence" value="ECO:0007669"/>
    <property type="project" value="InterPro"/>
</dbReference>
<dbReference type="PANTHER" id="PTHR47283">
    <property type="entry name" value="ENT-KAURENE OXIDASE, CHLOROPLASTIC"/>
    <property type="match status" value="1"/>
</dbReference>
<comment type="similarity">
    <text evidence="3 13">Belongs to the cytochrome P450 family.</text>
</comment>
<evidence type="ECO:0000256" key="12">
    <source>
        <dbReference type="PIRSR" id="PIRSR602401-1"/>
    </source>
</evidence>
<dbReference type="GO" id="GO:0005783">
    <property type="term" value="C:endoplasmic reticulum"/>
    <property type="evidence" value="ECO:0007669"/>
    <property type="project" value="TreeGrafter"/>
</dbReference>
<comment type="cofactor">
    <cofactor evidence="1 12">
        <name>heme</name>
        <dbReference type="ChEBI" id="CHEBI:30413"/>
    </cofactor>
</comment>
<dbReference type="AlphaFoldDB" id="A0AAP0Q2I3"/>
<dbReference type="GO" id="GO:0052615">
    <property type="term" value="F:ent-kaurene oxidase activity"/>
    <property type="evidence" value="ECO:0007669"/>
    <property type="project" value="InterPro"/>
</dbReference>
<evidence type="ECO:0000256" key="13">
    <source>
        <dbReference type="RuleBase" id="RU000461"/>
    </source>
</evidence>
<dbReference type="InterPro" id="IPR017972">
    <property type="entry name" value="Cyt_P450_CS"/>
</dbReference>
<evidence type="ECO:0000256" key="1">
    <source>
        <dbReference type="ARBA" id="ARBA00001971"/>
    </source>
</evidence>
<keyword evidence="5" id="KW-0812">Transmembrane</keyword>
<comment type="subcellular location">
    <subcellularLocation>
        <location evidence="2">Membrane</location>
        <topology evidence="2">Single-pass membrane protein</topology>
    </subcellularLocation>
</comment>
<dbReference type="Gene3D" id="1.10.630.10">
    <property type="entry name" value="Cytochrome P450"/>
    <property type="match status" value="1"/>
</dbReference>
<evidence type="ECO:0000256" key="3">
    <source>
        <dbReference type="ARBA" id="ARBA00010617"/>
    </source>
</evidence>
<evidence type="ECO:0000256" key="10">
    <source>
        <dbReference type="ARBA" id="ARBA00023033"/>
    </source>
</evidence>
<protein>
    <recommendedName>
        <fullName evidence="16">Ent-kaurene oxidase</fullName>
    </recommendedName>
</protein>
<feature type="binding site" description="axial binding residue" evidence="12">
    <location>
        <position position="428"/>
    </location>
    <ligand>
        <name>heme</name>
        <dbReference type="ChEBI" id="CHEBI:30413"/>
    </ligand>
    <ligandPart>
        <name>Fe</name>
        <dbReference type="ChEBI" id="CHEBI:18248"/>
    </ligandPart>
</feature>
<dbReference type="InterPro" id="IPR036396">
    <property type="entry name" value="Cyt_P450_sf"/>
</dbReference>
<dbReference type="PROSITE" id="PS00086">
    <property type="entry name" value="CYTOCHROME_P450"/>
    <property type="match status" value="1"/>
</dbReference>
<dbReference type="PRINTS" id="PR00463">
    <property type="entry name" value="EP450I"/>
</dbReference>
<dbReference type="InterPro" id="IPR001128">
    <property type="entry name" value="Cyt_P450"/>
</dbReference>
<keyword evidence="15" id="KW-1185">Reference proteome</keyword>
<keyword evidence="4 12" id="KW-0349">Heme</keyword>
<evidence type="ECO:0000256" key="11">
    <source>
        <dbReference type="ARBA" id="ARBA00023136"/>
    </source>
</evidence>
<dbReference type="PANTHER" id="PTHR47283:SF1">
    <property type="entry name" value="ENT-KAURENE OXIDASE, CHLOROPLASTIC"/>
    <property type="match status" value="1"/>
</dbReference>
<evidence type="ECO:0000313" key="14">
    <source>
        <dbReference type="EMBL" id="KAK9165307.1"/>
    </source>
</evidence>
<dbReference type="Pfam" id="PF00067">
    <property type="entry name" value="p450"/>
    <property type="match status" value="1"/>
</dbReference>
<organism evidence="14 15">
    <name type="scientific">Stephania cephalantha</name>
    <dbReference type="NCBI Taxonomy" id="152367"/>
    <lineage>
        <taxon>Eukaryota</taxon>
        <taxon>Viridiplantae</taxon>
        <taxon>Streptophyta</taxon>
        <taxon>Embryophyta</taxon>
        <taxon>Tracheophyta</taxon>
        <taxon>Spermatophyta</taxon>
        <taxon>Magnoliopsida</taxon>
        <taxon>Ranunculales</taxon>
        <taxon>Menispermaceae</taxon>
        <taxon>Menispermoideae</taxon>
        <taxon>Cissampelideae</taxon>
        <taxon>Stephania</taxon>
    </lineage>
</organism>
<keyword evidence="10 13" id="KW-0503">Monooxygenase</keyword>
<sequence>MMMMIKMSSPITPSTPPPVVPGLPLLGNLLQLKDKKPHRMFAKWAEIYGPIYMIKTGATSVVVLNSTDVVKEAMVTKFSSISTRKLSNALKVLTKDKCMVATSDYNEFHKTVKRYILTSLLGPNAQKRLRSQRDNMVENVMRELHSHVKNSPLQAVNLRHIFESELFGLSMKQALGKDVDSCIYVEELGANFSRSEVFEVLVLDPMKGAIEVDWRDFFPYLKWIPNKGIEMKINSMNFRRKAVMRALINERKKHLSSGEEKLNCYLDYLLTEAKKLTEDEVIMLVWETIIESSDTTLVATEWAMYELAKNPKIQDGLFEEIQSVCGSNKITEEKLPQLPYLSAVFHETLRRHSPVPLVPPRYVHEDTQLGGYHIPAGTELVINLYGCNMDEKQWEDPEGWKPERFLDSKYDQMDLYKTMAFGGGKRVCAGSLQALNISCMSIARFVQDFNWRLKEGQAEDVNTVALTNTKLHPMLAVITPRC</sequence>
<name>A0AAP0Q2I3_9MAGN</name>
<dbReference type="GO" id="GO:0009707">
    <property type="term" value="C:chloroplast outer membrane"/>
    <property type="evidence" value="ECO:0007669"/>
    <property type="project" value="TreeGrafter"/>
</dbReference>
<evidence type="ECO:0000256" key="7">
    <source>
        <dbReference type="ARBA" id="ARBA00022989"/>
    </source>
</evidence>
<dbReference type="CDD" id="cd11075">
    <property type="entry name" value="CYP77_89"/>
    <property type="match status" value="1"/>
</dbReference>
<gene>
    <name evidence="14" type="ORF">Scep_000498</name>
</gene>
<evidence type="ECO:0000256" key="9">
    <source>
        <dbReference type="ARBA" id="ARBA00023004"/>
    </source>
</evidence>
<keyword evidence="8 13" id="KW-0560">Oxidoreductase</keyword>
<keyword evidence="6 12" id="KW-0479">Metal-binding</keyword>
<dbReference type="PRINTS" id="PR00385">
    <property type="entry name" value="P450"/>
</dbReference>
<dbReference type="EMBL" id="JBBNAG010000001">
    <property type="protein sequence ID" value="KAK9165307.1"/>
    <property type="molecule type" value="Genomic_DNA"/>
</dbReference>
<comment type="caution">
    <text evidence="14">The sequence shown here is derived from an EMBL/GenBank/DDBJ whole genome shotgun (WGS) entry which is preliminary data.</text>
</comment>
<evidence type="ECO:0000256" key="5">
    <source>
        <dbReference type="ARBA" id="ARBA00022692"/>
    </source>
</evidence>
<evidence type="ECO:0000313" key="15">
    <source>
        <dbReference type="Proteomes" id="UP001419268"/>
    </source>
</evidence>
<keyword evidence="11" id="KW-0472">Membrane</keyword>
<evidence type="ECO:0000256" key="4">
    <source>
        <dbReference type="ARBA" id="ARBA00022617"/>
    </source>
</evidence>
<dbReference type="InterPro" id="IPR044225">
    <property type="entry name" value="KO_chloroplastic"/>
</dbReference>
<dbReference type="GO" id="GO:0016709">
    <property type="term" value="F:oxidoreductase activity, acting on paired donors, with incorporation or reduction of molecular oxygen, NAD(P)H as one donor, and incorporation of one atom of oxygen"/>
    <property type="evidence" value="ECO:0007669"/>
    <property type="project" value="TreeGrafter"/>
</dbReference>